<evidence type="ECO:0000256" key="5">
    <source>
        <dbReference type="SAM" id="Coils"/>
    </source>
</evidence>
<keyword evidence="5" id="KW-0175">Coiled coil</keyword>
<protein>
    <submittedName>
        <fullName evidence="7">Transcriptional regulator (MerR family)</fullName>
    </submittedName>
</protein>
<evidence type="ECO:0000313" key="7">
    <source>
        <dbReference type="EMBL" id="ACJ32557.1"/>
    </source>
</evidence>
<keyword evidence="2" id="KW-0238">DNA-binding</keyword>
<name>B7GJ11_ANOFW</name>
<dbReference type="STRING" id="491915.Aflv_0173"/>
<dbReference type="PRINTS" id="PR00040">
    <property type="entry name" value="HTHMERR"/>
</dbReference>
<dbReference type="KEGG" id="afl:Aflv_0173"/>
<keyword evidence="3" id="KW-0010">Activator</keyword>
<dbReference type="InterPro" id="IPR009061">
    <property type="entry name" value="DNA-bd_dom_put_sf"/>
</dbReference>
<dbReference type="EMBL" id="CP000922">
    <property type="protein sequence ID" value="ACJ32557.1"/>
    <property type="molecule type" value="Genomic_DNA"/>
</dbReference>
<accession>B7GJ11</accession>
<evidence type="ECO:0000256" key="1">
    <source>
        <dbReference type="ARBA" id="ARBA00023015"/>
    </source>
</evidence>
<evidence type="ECO:0000259" key="6">
    <source>
        <dbReference type="PROSITE" id="PS50937"/>
    </source>
</evidence>
<dbReference type="PANTHER" id="PTHR30204">
    <property type="entry name" value="REDOX-CYCLING DRUG-SENSING TRANSCRIPTIONAL ACTIVATOR SOXR"/>
    <property type="match status" value="1"/>
</dbReference>
<dbReference type="SMART" id="SM00422">
    <property type="entry name" value="HTH_MERR"/>
    <property type="match status" value="1"/>
</dbReference>
<dbReference type="Pfam" id="PF07739">
    <property type="entry name" value="TipAS"/>
    <property type="match status" value="1"/>
</dbReference>
<dbReference type="Gene3D" id="1.10.1660.10">
    <property type="match status" value="1"/>
</dbReference>
<feature type="coiled-coil region" evidence="5">
    <location>
        <begin position="88"/>
        <end position="115"/>
    </location>
</feature>
<dbReference type="Gene3D" id="1.10.490.50">
    <property type="entry name" value="Antibiotic binding domain of TipA-like multidrug resistance regulators"/>
    <property type="match status" value="1"/>
</dbReference>
<dbReference type="InterPro" id="IPR000551">
    <property type="entry name" value="MerR-type_HTH_dom"/>
</dbReference>
<dbReference type="Pfam" id="PF13411">
    <property type="entry name" value="MerR_1"/>
    <property type="match status" value="1"/>
</dbReference>
<dbReference type="GeneID" id="7036386"/>
<keyword evidence="1" id="KW-0805">Transcription regulation</keyword>
<dbReference type="PROSITE" id="PS50937">
    <property type="entry name" value="HTH_MERR_2"/>
    <property type="match status" value="1"/>
</dbReference>
<feature type="domain" description="HTH merR-type" evidence="6">
    <location>
        <begin position="13"/>
        <end position="82"/>
    </location>
</feature>
<gene>
    <name evidence="7" type="primary">mta</name>
    <name evidence="7" type="ordered locus">Aflv_0173</name>
</gene>
<evidence type="ECO:0000256" key="2">
    <source>
        <dbReference type="ARBA" id="ARBA00023125"/>
    </source>
</evidence>
<dbReference type="PANTHER" id="PTHR30204:SF90">
    <property type="entry name" value="HTH-TYPE TRANSCRIPTIONAL ACTIVATOR MTA"/>
    <property type="match status" value="1"/>
</dbReference>
<dbReference type="InterPro" id="IPR012925">
    <property type="entry name" value="TipAS_dom"/>
</dbReference>
<dbReference type="Proteomes" id="UP000000742">
    <property type="component" value="Chromosome"/>
</dbReference>
<sequence length="264" mass="30778">MFIVKLSGGERVEYTVQQLAKLAGITSRTLRYYDEIGLLKPARVNDSGYRIYGPKEVDRLQQILFYRELGVDLETIKQMITSLSFDDVQALKQHREKLLAERRRLEALIANVEKTILAKEGRIIMSDKEKFEAFKQQLIDENERKYGKEIREKYGEGQVNKSNEKIKNMTQAQYEEATKLGEEVLRVLHEAFLTGDPAGELAQKAADLHRQWLSYFWNHYSKEAHAGLAQMYVDDERFKAYYDQQQSGMAEFLREAIFIYTGKK</sequence>
<evidence type="ECO:0000313" key="8">
    <source>
        <dbReference type="Proteomes" id="UP000000742"/>
    </source>
</evidence>
<dbReference type="SUPFAM" id="SSF89082">
    <property type="entry name" value="Antibiotic binding domain of TipA-like multidrug resistance regulators"/>
    <property type="match status" value="1"/>
</dbReference>
<dbReference type="InterPro" id="IPR047057">
    <property type="entry name" value="MerR_fam"/>
</dbReference>
<evidence type="ECO:0000256" key="3">
    <source>
        <dbReference type="ARBA" id="ARBA00023159"/>
    </source>
</evidence>
<organism evidence="7 8">
    <name type="scientific">Anoxybacillus flavithermus (strain DSM 21510 / WK1)</name>
    <dbReference type="NCBI Taxonomy" id="491915"/>
    <lineage>
        <taxon>Bacteria</taxon>
        <taxon>Bacillati</taxon>
        <taxon>Bacillota</taxon>
        <taxon>Bacilli</taxon>
        <taxon>Bacillales</taxon>
        <taxon>Anoxybacillaceae</taxon>
        <taxon>Anoxybacillus</taxon>
    </lineage>
</organism>
<dbReference type="CDD" id="cd01106">
    <property type="entry name" value="HTH_TipAL-Mta"/>
    <property type="match status" value="1"/>
</dbReference>
<dbReference type="AlphaFoldDB" id="B7GJ11"/>
<evidence type="ECO:0000256" key="4">
    <source>
        <dbReference type="ARBA" id="ARBA00023163"/>
    </source>
</evidence>
<keyword evidence="4" id="KW-0804">Transcription</keyword>
<dbReference type="RefSeq" id="WP_012573902.1">
    <property type="nucleotide sequence ID" value="NC_011567.1"/>
</dbReference>
<proteinExistence type="predicted"/>
<dbReference type="SUPFAM" id="SSF46955">
    <property type="entry name" value="Putative DNA-binding domain"/>
    <property type="match status" value="1"/>
</dbReference>
<dbReference type="GO" id="GO:0003677">
    <property type="term" value="F:DNA binding"/>
    <property type="evidence" value="ECO:0007669"/>
    <property type="project" value="UniProtKB-KW"/>
</dbReference>
<reference evidence="7 8" key="1">
    <citation type="journal article" date="2008" name="Genome Biol.">
        <title>Encapsulated in silica: genome, proteome and physiology of the thermophilic bacterium Anoxybacillus flavithermus WK1.</title>
        <authorList>
            <person name="Saw J.H."/>
            <person name="Mountain B.W."/>
            <person name="Feng L."/>
            <person name="Omelchenko M.V."/>
            <person name="Hou S."/>
            <person name="Saito J.A."/>
            <person name="Stott M.B."/>
            <person name="Li D."/>
            <person name="Zhao G."/>
            <person name="Wu J."/>
            <person name="Galperin M.Y."/>
            <person name="Koonin E.V."/>
            <person name="Makarova K.S."/>
            <person name="Wolf Y.I."/>
            <person name="Rigden D.J."/>
            <person name="Dunfield P.F."/>
            <person name="Wang L."/>
            <person name="Alam M."/>
        </authorList>
    </citation>
    <scope>NUCLEOTIDE SEQUENCE [LARGE SCALE GENOMIC DNA]</scope>
    <source>
        <strain evidence="8">DSM 21510 / WK1</strain>
    </source>
</reference>
<dbReference type="InterPro" id="IPR036244">
    <property type="entry name" value="TipA-like_antibiotic-bd"/>
</dbReference>
<dbReference type="HOGENOM" id="CLU_060077_0_3_9"/>
<dbReference type="eggNOG" id="COG0789">
    <property type="taxonomic scope" value="Bacteria"/>
</dbReference>
<dbReference type="GO" id="GO:0003700">
    <property type="term" value="F:DNA-binding transcription factor activity"/>
    <property type="evidence" value="ECO:0007669"/>
    <property type="project" value="InterPro"/>
</dbReference>